<proteinExistence type="predicted"/>
<feature type="domain" description="ABC transporter" evidence="4">
    <location>
        <begin position="2"/>
        <end position="210"/>
    </location>
</feature>
<evidence type="ECO:0000313" key="6">
    <source>
        <dbReference type="Proteomes" id="UP000249547"/>
    </source>
</evidence>
<organism evidence="5 6">
    <name type="scientific">Chitinophaga skermanii</name>
    <dbReference type="NCBI Taxonomy" id="331697"/>
    <lineage>
        <taxon>Bacteria</taxon>
        <taxon>Pseudomonadati</taxon>
        <taxon>Bacteroidota</taxon>
        <taxon>Chitinophagia</taxon>
        <taxon>Chitinophagales</taxon>
        <taxon>Chitinophagaceae</taxon>
        <taxon>Chitinophaga</taxon>
    </lineage>
</organism>
<accession>A0A327QUZ0</accession>
<dbReference type="GO" id="GO:0016887">
    <property type="term" value="F:ATP hydrolysis activity"/>
    <property type="evidence" value="ECO:0007669"/>
    <property type="project" value="InterPro"/>
</dbReference>
<dbReference type="PANTHER" id="PTHR42939:SF1">
    <property type="entry name" value="ABC TRANSPORTER ATP-BINDING PROTEIN ALBC-RELATED"/>
    <property type="match status" value="1"/>
</dbReference>
<evidence type="ECO:0000256" key="3">
    <source>
        <dbReference type="ARBA" id="ARBA00022840"/>
    </source>
</evidence>
<keyword evidence="2" id="KW-0547">Nucleotide-binding</keyword>
<protein>
    <submittedName>
        <fullName evidence="5">ABC-2 type transport system ATP-binding protein</fullName>
    </submittedName>
</protein>
<dbReference type="GO" id="GO:0005524">
    <property type="term" value="F:ATP binding"/>
    <property type="evidence" value="ECO:0007669"/>
    <property type="project" value="UniProtKB-KW"/>
</dbReference>
<keyword evidence="3 5" id="KW-0067">ATP-binding</keyword>
<dbReference type="InterPro" id="IPR027417">
    <property type="entry name" value="P-loop_NTPase"/>
</dbReference>
<comment type="caution">
    <text evidence="5">The sequence shown here is derived from an EMBL/GenBank/DDBJ whole genome shotgun (WGS) entry which is preliminary data.</text>
</comment>
<sequence length="210" mass="23474">MLQIEGYHKAYHGQTILRIPAVTFDQPRTWIKGGNGAGKSTLFKSLAALIPFEGTITLNGKEMRKHLQHWRSVVNYAEAEPIFPAFLTGEDLIRWYQQTKRGTPEQVNKLIDTLGVRKYMHQKVGGYSSGMAKKLSLVLAFIGCPELILLDEPLATLDVEAQAIILALTDEYVQQGVQVILTSHQGLAAVSEQWQYVHTCLIADKNLTQL</sequence>
<dbReference type="InterPro" id="IPR003439">
    <property type="entry name" value="ABC_transporter-like_ATP-bd"/>
</dbReference>
<dbReference type="EMBL" id="QLLL01000002">
    <property type="protein sequence ID" value="RAJ08429.1"/>
    <property type="molecule type" value="Genomic_DNA"/>
</dbReference>
<dbReference type="InterPro" id="IPR017871">
    <property type="entry name" value="ABC_transporter-like_CS"/>
</dbReference>
<dbReference type="PROSITE" id="PS50893">
    <property type="entry name" value="ABC_TRANSPORTER_2"/>
    <property type="match status" value="1"/>
</dbReference>
<reference evidence="5 6" key="1">
    <citation type="submission" date="2018-06" db="EMBL/GenBank/DDBJ databases">
        <title>Genomic Encyclopedia of Archaeal and Bacterial Type Strains, Phase II (KMG-II): from individual species to whole genera.</title>
        <authorList>
            <person name="Goeker M."/>
        </authorList>
    </citation>
    <scope>NUCLEOTIDE SEQUENCE [LARGE SCALE GENOMIC DNA]</scope>
    <source>
        <strain evidence="5 6">DSM 23857</strain>
    </source>
</reference>
<dbReference type="Gene3D" id="3.40.50.300">
    <property type="entry name" value="P-loop containing nucleotide triphosphate hydrolases"/>
    <property type="match status" value="1"/>
</dbReference>
<dbReference type="Proteomes" id="UP000249547">
    <property type="component" value="Unassembled WGS sequence"/>
</dbReference>
<dbReference type="OrthoDB" id="9801987at2"/>
<dbReference type="Pfam" id="PF00005">
    <property type="entry name" value="ABC_tran"/>
    <property type="match status" value="1"/>
</dbReference>
<dbReference type="RefSeq" id="WP_111596581.1">
    <property type="nucleotide sequence ID" value="NZ_QLLL01000002.1"/>
</dbReference>
<evidence type="ECO:0000256" key="1">
    <source>
        <dbReference type="ARBA" id="ARBA00022448"/>
    </source>
</evidence>
<keyword evidence="6" id="KW-1185">Reference proteome</keyword>
<name>A0A327QUZ0_9BACT</name>
<gene>
    <name evidence="5" type="ORF">LX64_01080</name>
</gene>
<dbReference type="AlphaFoldDB" id="A0A327QUZ0"/>
<evidence type="ECO:0000256" key="2">
    <source>
        <dbReference type="ARBA" id="ARBA00022741"/>
    </source>
</evidence>
<dbReference type="SUPFAM" id="SSF52540">
    <property type="entry name" value="P-loop containing nucleoside triphosphate hydrolases"/>
    <property type="match status" value="1"/>
</dbReference>
<evidence type="ECO:0000313" key="5">
    <source>
        <dbReference type="EMBL" id="RAJ08429.1"/>
    </source>
</evidence>
<dbReference type="InterPro" id="IPR051782">
    <property type="entry name" value="ABC_Transporter_VariousFunc"/>
</dbReference>
<evidence type="ECO:0000259" key="4">
    <source>
        <dbReference type="PROSITE" id="PS50893"/>
    </source>
</evidence>
<dbReference type="PANTHER" id="PTHR42939">
    <property type="entry name" value="ABC TRANSPORTER ATP-BINDING PROTEIN ALBC-RELATED"/>
    <property type="match status" value="1"/>
</dbReference>
<keyword evidence="1" id="KW-0813">Transport</keyword>
<dbReference type="PROSITE" id="PS00211">
    <property type="entry name" value="ABC_TRANSPORTER_1"/>
    <property type="match status" value="1"/>
</dbReference>